<name>A0A2C6K966_9APIC</name>
<protein>
    <submittedName>
        <fullName evidence="1">Uncharacterized protein</fullName>
    </submittedName>
</protein>
<dbReference type="EMBL" id="MIGC01004741">
    <property type="protein sequence ID" value="PHJ17710.1"/>
    <property type="molecule type" value="Genomic_DNA"/>
</dbReference>
<keyword evidence="2" id="KW-1185">Reference proteome</keyword>
<evidence type="ECO:0000313" key="1">
    <source>
        <dbReference type="EMBL" id="PHJ17710.1"/>
    </source>
</evidence>
<dbReference type="RefSeq" id="XP_067919425.1">
    <property type="nucleotide sequence ID" value="XM_068068598.1"/>
</dbReference>
<evidence type="ECO:0000313" key="2">
    <source>
        <dbReference type="Proteomes" id="UP000221165"/>
    </source>
</evidence>
<proteinExistence type="predicted"/>
<dbReference type="GeneID" id="94431809"/>
<dbReference type="AlphaFoldDB" id="A0A2C6K966"/>
<dbReference type="Proteomes" id="UP000221165">
    <property type="component" value="Unassembled WGS sequence"/>
</dbReference>
<dbReference type="VEuPathDB" id="ToxoDB:CSUI_008465"/>
<comment type="caution">
    <text evidence="1">The sequence shown here is derived from an EMBL/GenBank/DDBJ whole genome shotgun (WGS) entry which is preliminary data.</text>
</comment>
<reference evidence="1 2" key="1">
    <citation type="journal article" date="2017" name="Int. J. Parasitol.">
        <title>The genome of the protozoan parasite Cystoisospora suis and a reverse vaccinology approach to identify vaccine candidates.</title>
        <authorList>
            <person name="Palmieri N."/>
            <person name="Shrestha A."/>
            <person name="Ruttkowski B."/>
            <person name="Beck T."/>
            <person name="Vogl C."/>
            <person name="Tomley F."/>
            <person name="Blake D.P."/>
            <person name="Joachim A."/>
        </authorList>
    </citation>
    <scope>NUCLEOTIDE SEQUENCE [LARGE SCALE GENOMIC DNA]</scope>
    <source>
        <strain evidence="1 2">Wien I</strain>
    </source>
</reference>
<organism evidence="1 2">
    <name type="scientific">Cystoisospora suis</name>
    <dbReference type="NCBI Taxonomy" id="483139"/>
    <lineage>
        <taxon>Eukaryota</taxon>
        <taxon>Sar</taxon>
        <taxon>Alveolata</taxon>
        <taxon>Apicomplexa</taxon>
        <taxon>Conoidasida</taxon>
        <taxon>Coccidia</taxon>
        <taxon>Eucoccidiorida</taxon>
        <taxon>Eimeriorina</taxon>
        <taxon>Sarcocystidae</taxon>
        <taxon>Cystoisospora</taxon>
    </lineage>
</organism>
<gene>
    <name evidence="1" type="ORF">CSUI_008465</name>
</gene>
<accession>A0A2C6K966</accession>
<sequence>MTVFRRSLIGTRITAGSFKKPAGPGLLKRHMRSTFKRRRNMSTTTSFGELWTTASTVRVML</sequence>